<keyword evidence="4 9" id="KW-0418">Kinase</keyword>
<dbReference type="InterPro" id="IPR036457">
    <property type="entry name" value="PPM-type-like_dom_sf"/>
</dbReference>
<dbReference type="PROSITE" id="PS51746">
    <property type="entry name" value="PPM_2"/>
    <property type="match status" value="1"/>
</dbReference>
<evidence type="ECO:0000256" key="1">
    <source>
        <dbReference type="ARBA" id="ARBA00022527"/>
    </source>
</evidence>
<dbReference type="EC" id="2.7.11.-" evidence="9"/>
<gene>
    <name evidence="9" type="ORF">V0R50_29965</name>
</gene>
<proteinExistence type="predicted"/>
<comment type="caution">
    <text evidence="9">The sequence shown here is derived from an EMBL/GenBank/DDBJ whole genome shotgun (WGS) entry which is preliminary data.</text>
</comment>
<evidence type="ECO:0000256" key="5">
    <source>
        <dbReference type="ARBA" id="ARBA00022840"/>
    </source>
</evidence>
<feature type="transmembrane region" description="Helical" evidence="6">
    <location>
        <begin position="534"/>
        <end position="554"/>
    </location>
</feature>
<dbReference type="SMART" id="SM00220">
    <property type="entry name" value="S_TKc"/>
    <property type="match status" value="1"/>
</dbReference>
<reference evidence="9 10" key="1">
    <citation type="submission" date="2024-01" db="EMBL/GenBank/DDBJ databases">
        <title>Unpublished Manusciprt.</title>
        <authorList>
            <person name="Duman M."/>
            <person name="Valdes E.G."/>
            <person name="Ajmi N."/>
            <person name="Altun S."/>
            <person name="Saticioglu I.B."/>
        </authorList>
    </citation>
    <scope>NUCLEOTIDE SEQUENCE [LARGE SCALE GENOMIC DNA]</scope>
    <source>
        <strain evidence="9 10">148P</strain>
    </source>
</reference>
<feature type="domain" description="PPM-type phosphatase" evidence="8">
    <location>
        <begin position="4"/>
        <end position="228"/>
    </location>
</feature>
<dbReference type="Pfam" id="PF13672">
    <property type="entry name" value="PP2C_2"/>
    <property type="match status" value="1"/>
</dbReference>
<dbReference type="Pfam" id="PF00069">
    <property type="entry name" value="Pkinase"/>
    <property type="match status" value="1"/>
</dbReference>
<accession>A0ABU7I1E1</accession>
<dbReference type="Proteomes" id="UP001335100">
    <property type="component" value="Unassembled WGS sequence"/>
</dbReference>
<keyword evidence="3" id="KW-0547">Nucleotide-binding</keyword>
<dbReference type="GO" id="GO:0004722">
    <property type="term" value="F:protein serine/threonine phosphatase activity"/>
    <property type="evidence" value="ECO:0007669"/>
    <property type="project" value="UniProtKB-EC"/>
</dbReference>
<dbReference type="Gene3D" id="1.10.510.10">
    <property type="entry name" value="Transferase(Phosphotransferase) domain 1"/>
    <property type="match status" value="1"/>
</dbReference>
<evidence type="ECO:0000313" key="10">
    <source>
        <dbReference type="Proteomes" id="UP001335100"/>
    </source>
</evidence>
<keyword evidence="10" id="KW-1185">Reference proteome</keyword>
<dbReference type="SMART" id="SM00331">
    <property type="entry name" value="PP2C_SIG"/>
    <property type="match status" value="1"/>
</dbReference>
<dbReference type="InterPro" id="IPR000719">
    <property type="entry name" value="Prot_kinase_dom"/>
</dbReference>
<keyword evidence="2 9" id="KW-0808">Transferase</keyword>
<keyword evidence="6" id="KW-0472">Membrane</keyword>
<organism evidence="9 10">
    <name type="scientific">Pseudomonas ulcerans</name>
    <dbReference type="NCBI Taxonomy" id="3115852"/>
    <lineage>
        <taxon>Bacteria</taxon>
        <taxon>Pseudomonadati</taxon>
        <taxon>Pseudomonadota</taxon>
        <taxon>Gammaproteobacteria</taxon>
        <taxon>Pseudomonadales</taxon>
        <taxon>Pseudomonadaceae</taxon>
        <taxon>Pseudomonas</taxon>
    </lineage>
</organism>
<dbReference type="GO" id="GO:0016301">
    <property type="term" value="F:kinase activity"/>
    <property type="evidence" value="ECO:0007669"/>
    <property type="project" value="UniProtKB-KW"/>
</dbReference>
<sequence>MPLRLSFAQASACGPREENQDATRLVTPAAELAASKGYLFALADGVSQCADGGLAARASLQALAMDYYATPPTWGVAQALDRLLLAQNRWLRANGGGQPLLTTLSALVLRGQRFTLAHVGDCRAYRWHDGSLQRISQDHVWDQPGMQHVLKRALGLDEHVLVDYLEGELRREEVFVLLSDGVWCVLGEQQIGGVLRDATDLEDAGATLVRMAHLAGSQDNASAVLVRVEEPGAASLGDTLAQLRQWPLPPPLRAGQAFEGWQVEALLGHSQQSLRYRVRDREQQAWLLKTLPPGREQDGAAQQQLLMEEWFLRRVAGRCFPEVHPGSQRQHLYYLMREYPGVTLAEHFARQGPLSLPQWLDIARQSLRAVGMLHRRNILHRDIKPENLHLDHDGQLRLLDFGLAYCPGLSEDRAHELPGTPSFIAPEAFQGEPPAPRQDLYALGVTLFWLLTGEYPYGEIEAFQRPRFGSPASVARLRPDVPEWLERNLAQAVARDANERFETAEQWLLLLEQGEHQPLALRPRPLLEREPLKVWRGLALLSLLLNLLLLIVLLKG</sequence>
<evidence type="ECO:0000256" key="3">
    <source>
        <dbReference type="ARBA" id="ARBA00022741"/>
    </source>
</evidence>
<dbReference type="CDD" id="cd14014">
    <property type="entry name" value="STKc_PknB_like"/>
    <property type="match status" value="1"/>
</dbReference>
<keyword evidence="5" id="KW-0067">ATP-binding</keyword>
<evidence type="ECO:0000256" key="4">
    <source>
        <dbReference type="ARBA" id="ARBA00022777"/>
    </source>
</evidence>
<keyword evidence="6" id="KW-1133">Transmembrane helix</keyword>
<dbReference type="EMBL" id="JAZDQJ010000063">
    <property type="protein sequence ID" value="MEE1937473.1"/>
    <property type="molecule type" value="Genomic_DNA"/>
</dbReference>
<dbReference type="PANTHER" id="PTHR24351">
    <property type="entry name" value="RIBOSOMAL PROTEIN S6 KINASE"/>
    <property type="match status" value="1"/>
</dbReference>
<keyword evidence="6" id="KW-0812">Transmembrane</keyword>
<protein>
    <submittedName>
        <fullName evidence="9">Bifunctional protein-serine/threonine kinase/phosphatase</fullName>
        <ecNumber evidence="9">2.7.11.-</ecNumber>
        <ecNumber evidence="9">3.1.3.-</ecNumber>
        <ecNumber evidence="9">3.1.3.16</ecNumber>
    </submittedName>
</protein>
<dbReference type="SUPFAM" id="SSF56112">
    <property type="entry name" value="Protein kinase-like (PK-like)"/>
    <property type="match status" value="1"/>
</dbReference>
<feature type="domain" description="Protein kinase" evidence="7">
    <location>
        <begin position="261"/>
        <end position="519"/>
    </location>
</feature>
<dbReference type="EC" id="3.1.3.16" evidence="9"/>
<dbReference type="InterPro" id="IPR001932">
    <property type="entry name" value="PPM-type_phosphatase-like_dom"/>
</dbReference>
<dbReference type="CDD" id="cd00143">
    <property type="entry name" value="PP2Cc"/>
    <property type="match status" value="1"/>
</dbReference>
<dbReference type="InterPro" id="IPR011009">
    <property type="entry name" value="Kinase-like_dom_sf"/>
</dbReference>
<dbReference type="SMART" id="SM00332">
    <property type="entry name" value="PP2Cc"/>
    <property type="match status" value="1"/>
</dbReference>
<dbReference type="PROSITE" id="PS50011">
    <property type="entry name" value="PROTEIN_KINASE_DOM"/>
    <property type="match status" value="1"/>
</dbReference>
<dbReference type="Gene3D" id="3.60.40.10">
    <property type="entry name" value="PPM-type phosphatase domain"/>
    <property type="match status" value="1"/>
</dbReference>
<keyword evidence="1" id="KW-0723">Serine/threonine-protein kinase</keyword>
<dbReference type="EC" id="3.1.3.-" evidence="9"/>
<evidence type="ECO:0000256" key="2">
    <source>
        <dbReference type="ARBA" id="ARBA00022679"/>
    </source>
</evidence>
<keyword evidence="9" id="KW-0378">Hydrolase</keyword>
<dbReference type="RefSeq" id="WP_330078124.1">
    <property type="nucleotide sequence ID" value="NZ_JAZDQJ010000063.1"/>
</dbReference>
<evidence type="ECO:0000313" key="9">
    <source>
        <dbReference type="EMBL" id="MEE1937473.1"/>
    </source>
</evidence>
<name>A0ABU7I1E1_9PSED</name>
<dbReference type="SUPFAM" id="SSF81606">
    <property type="entry name" value="PP2C-like"/>
    <property type="match status" value="1"/>
</dbReference>
<evidence type="ECO:0000256" key="6">
    <source>
        <dbReference type="SAM" id="Phobius"/>
    </source>
</evidence>
<evidence type="ECO:0000259" key="8">
    <source>
        <dbReference type="PROSITE" id="PS51746"/>
    </source>
</evidence>
<evidence type="ECO:0000259" key="7">
    <source>
        <dbReference type="PROSITE" id="PS50011"/>
    </source>
</evidence>